<evidence type="ECO:0000313" key="3">
    <source>
        <dbReference type="Proteomes" id="UP000190837"/>
    </source>
</evidence>
<protein>
    <recommendedName>
        <fullName evidence="4">Lipoprotein</fullName>
    </recommendedName>
</protein>
<feature type="region of interest" description="Disordered" evidence="1">
    <location>
        <begin position="21"/>
        <end position="40"/>
    </location>
</feature>
<evidence type="ECO:0008006" key="4">
    <source>
        <dbReference type="Google" id="ProtNLM"/>
    </source>
</evidence>
<dbReference type="Proteomes" id="UP000190837">
    <property type="component" value="Unassembled WGS sequence"/>
</dbReference>
<dbReference type="RefSeq" id="WP_048715567.1">
    <property type="nucleotide sequence ID" value="NZ_CAUPBE010000005.1"/>
</dbReference>
<gene>
    <name evidence="2" type="ORF">CHUV0807_0835</name>
</gene>
<proteinExistence type="predicted"/>
<organism evidence="2 3">
    <name type="scientific">Cardiobacterium hominis</name>
    <dbReference type="NCBI Taxonomy" id="2718"/>
    <lineage>
        <taxon>Bacteria</taxon>
        <taxon>Pseudomonadati</taxon>
        <taxon>Pseudomonadota</taxon>
        <taxon>Gammaproteobacteria</taxon>
        <taxon>Cardiobacteriales</taxon>
        <taxon>Cardiobacteriaceae</taxon>
        <taxon>Cardiobacterium</taxon>
    </lineage>
</organism>
<evidence type="ECO:0000313" key="2">
    <source>
        <dbReference type="EMBL" id="SBV31032.1"/>
    </source>
</evidence>
<dbReference type="EMBL" id="FKLO01000033">
    <property type="protein sequence ID" value="SBV31032.1"/>
    <property type="molecule type" value="Genomic_DNA"/>
</dbReference>
<evidence type="ECO:0000256" key="1">
    <source>
        <dbReference type="SAM" id="MobiDB-lite"/>
    </source>
</evidence>
<name>A0A1C3NEK4_9GAMM</name>
<dbReference type="AlphaFoldDB" id="A0A1C3NEK4"/>
<dbReference type="PROSITE" id="PS51257">
    <property type="entry name" value="PROKAR_LIPOPROTEIN"/>
    <property type="match status" value="1"/>
</dbReference>
<sequence length="70" mass="7701">MQKTTLLLLAFAVALTACDDKPKTAPAQQSSAREDNPLLKYQDETVNKAKKQIDAGVQQTQQQLDAVDKQ</sequence>
<reference evidence="3" key="1">
    <citation type="submission" date="2016-04" db="EMBL/GenBank/DDBJ databases">
        <authorList>
            <person name="Tagini F."/>
        </authorList>
    </citation>
    <scope>NUCLEOTIDE SEQUENCE [LARGE SCALE GENOMIC DNA]</scope>
    <source>
        <strain evidence="3">CHUV0807</strain>
    </source>
</reference>
<accession>A0A1C3NEK4</accession>